<proteinExistence type="inferred from homology"/>
<dbReference type="Pfam" id="PF13476">
    <property type="entry name" value="AAA_23"/>
    <property type="match status" value="1"/>
</dbReference>
<keyword evidence="8" id="KW-1185">Reference proteome</keyword>
<dbReference type="GO" id="GO:0016887">
    <property type="term" value="F:ATP hydrolysis activity"/>
    <property type="evidence" value="ECO:0007669"/>
    <property type="project" value="InterPro"/>
</dbReference>
<feature type="compositionally biased region" description="Basic and acidic residues" evidence="5">
    <location>
        <begin position="13"/>
        <end position="44"/>
    </location>
</feature>
<evidence type="ECO:0000313" key="8">
    <source>
        <dbReference type="Proteomes" id="UP000217790"/>
    </source>
</evidence>
<dbReference type="InParanoid" id="A0A2H3DVD5"/>
<evidence type="ECO:0000256" key="5">
    <source>
        <dbReference type="SAM" id="MobiDB-lite"/>
    </source>
</evidence>
<sequence length="315" mass="34922">MARQPAASSDNVNARDTRAAMKVKAEKAVKAEKVSKVKAEDAKQKKGKRRVREEEEDHQGRDENGEDDAEGDEDALDDDDDAPEHKHVATLPRDTDGFIPGSIVRIQLQNFVTYDWVEFRPGPYLNMIIGPNGTGKSSIACAICLGLGWSPQILGRASEINSFVKQGKTSGHIEIELKGPKGKPNLVIRRNLTSTSKTSTFTLNGVSAIGREISSQMASLNVQIGNLCTFLPQDKVSEFAAMSPQDLLKETQRAAGDQNLTAWHKTLIEAGADQKKINDLIKSEMDQLQQMRERNEAIERDVQRCLERQKIEQEV</sequence>
<feature type="compositionally biased region" description="Acidic residues" evidence="5">
    <location>
        <begin position="64"/>
        <end position="82"/>
    </location>
</feature>
<dbReference type="AlphaFoldDB" id="A0A2H3DVD5"/>
<feature type="domain" description="Rad50/SbcC-type AAA" evidence="6">
    <location>
        <begin position="105"/>
        <end position="308"/>
    </location>
</feature>
<protein>
    <recommendedName>
        <fullName evidence="2">Structural maintenance of chromosomes protein 5</fullName>
    </recommendedName>
</protein>
<feature type="coiled-coil region" evidence="4">
    <location>
        <begin position="274"/>
        <end position="308"/>
    </location>
</feature>
<evidence type="ECO:0000256" key="1">
    <source>
        <dbReference type="ARBA" id="ARBA00010171"/>
    </source>
</evidence>
<dbReference type="PANTHER" id="PTHR45916">
    <property type="entry name" value="STRUCTURAL MAINTENANCE OF CHROMOSOMES PROTEIN 5"/>
    <property type="match status" value="1"/>
</dbReference>
<reference evidence="8" key="1">
    <citation type="journal article" date="2017" name="Nat. Ecol. Evol.">
        <title>Genome expansion and lineage-specific genetic innovations in the forest pathogenic fungi Armillaria.</title>
        <authorList>
            <person name="Sipos G."/>
            <person name="Prasanna A.N."/>
            <person name="Walter M.C."/>
            <person name="O'Connor E."/>
            <person name="Balint B."/>
            <person name="Krizsan K."/>
            <person name="Kiss B."/>
            <person name="Hess J."/>
            <person name="Varga T."/>
            <person name="Slot J."/>
            <person name="Riley R."/>
            <person name="Boka B."/>
            <person name="Rigling D."/>
            <person name="Barry K."/>
            <person name="Lee J."/>
            <person name="Mihaltcheva S."/>
            <person name="LaButti K."/>
            <person name="Lipzen A."/>
            <person name="Waldron R."/>
            <person name="Moloney N.M."/>
            <person name="Sperisen C."/>
            <person name="Kredics L."/>
            <person name="Vagvoelgyi C."/>
            <person name="Patrignani A."/>
            <person name="Fitzpatrick D."/>
            <person name="Nagy I."/>
            <person name="Doyle S."/>
            <person name="Anderson J.B."/>
            <person name="Grigoriev I.V."/>
            <person name="Gueldener U."/>
            <person name="Muensterkoetter M."/>
            <person name="Nagy L.G."/>
        </authorList>
    </citation>
    <scope>NUCLEOTIDE SEQUENCE [LARGE SCALE GENOMIC DNA]</scope>
    <source>
        <strain evidence="8">Ar21-2</strain>
    </source>
</reference>
<gene>
    <name evidence="7" type="ORF">ARMGADRAFT_492766</name>
</gene>
<keyword evidence="7" id="KW-0378">Hydrolase</keyword>
<dbReference type="GO" id="GO:0030915">
    <property type="term" value="C:Smc5-Smc6 complex"/>
    <property type="evidence" value="ECO:0007669"/>
    <property type="project" value="TreeGrafter"/>
</dbReference>
<dbReference type="EMBL" id="KZ293647">
    <property type="protein sequence ID" value="PBK99175.1"/>
    <property type="molecule type" value="Genomic_DNA"/>
</dbReference>
<keyword evidence="3 4" id="KW-0175">Coiled coil</keyword>
<evidence type="ECO:0000259" key="6">
    <source>
        <dbReference type="Pfam" id="PF13476"/>
    </source>
</evidence>
<evidence type="ECO:0000313" key="7">
    <source>
        <dbReference type="EMBL" id="PBK99175.1"/>
    </source>
</evidence>
<dbReference type="Gene3D" id="3.40.50.300">
    <property type="entry name" value="P-loop containing nucleotide triphosphate hydrolases"/>
    <property type="match status" value="1"/>
</dbReference>
<dbReference type="InterPro" id="IPR027417">
    <property type="entry name" value="P-loop_NTPase"/>
</dbReference>
<dbReference type="Proteomes" id="UP000217790">
    <property type="component" value="Unassembled WGS sequence"/>
</dbReference>
<comment type="similarity">
    <text evidence="1">Belongs to the SMC family. SMC5 subfamily.</text>
</comment>
<name>A0A2H3DVD5_ARMGA</name>
<accession>A0A2H3DVD5</accession>
<feature type="compositionally biased region" description="Polar residues" evidence="5">
    <location>
        <begin position="1"/>
        <end position="12"/>
    </location>
</feature>
<feature type="region of interest" description="Disordered" evidence="5">
    <location>
        <begin position="1"/>
        <end position="94"/>
    </location>
</feature>
<dbReference type="STRING" id="47427.A0A2H3DVD5"/>
<evidence type="ECO:0000256" key="4">
    <source>
        <dbReference type="SAM" id="Coils"/>
    </source>
</evidence>
<organism evidence="7 8">
    <name type="scientific">Armillaria gallica</name>
    <name type="common">Bulbous honey fungus</name>
    <name type="synonym">Armillaria bulbosa</name>
    <dbReference type="NCBI Taxonomy" id="47427"/>
    <lineage>
        <taxon>Eukaryota</taxon>
        <taxon>Fungi</taxon>
        <taxon>Dikarya</taxon>
        <taxon>Basidiomycota</taxon>
        <taxon>Agaricomycotina</taxon>
        <taxon>Agaricomycetes</taxon>
        <taxon>Agaricomycetidae</taxon>
        <taxon>Agaricales</taxon>
        <taxon>Marasmiineae</taxon>
        <taxon>Physalacriaceae</taxon>
        <taxon>Armillaria</taxon>
    </lineage>
</organism>
<dbReference type="GO" id="GO:0005634">
    <property type="term" value="C:nucleus"/>
    <property type="evidence" value="ECO:0007669"/>
    <property type="project" value="TreeGrafter"/>
</dbReference>
<dbReference type="GO" id="GO:0003697">
    <property type="term" value="F:single-stranded DNA binding"/>
    <property type="evidence" value="ECO:0007669"/>
    <property type="project" value="TreeGrafter"/>
</dbReference>
<dbReference type="SUPFAM" id="SSF52540">
    <property type="entry name" value="P-loop containing nucleoside triphosphate hydrolases"/>
    <property type="match status" value="1"/>
</dbReference>
<dbReference type="PANTHER" id="PTHR45916:SF1">
    <property type="entry name" value="STRUCTURAL MAINTENANCE OF CHROMOSOMES PROTEIN 5"/>
    <property type="match status" value="1"/>
</dbReference>
<dbReference type="OrthoDB" id="10254973at2759"/>
<evidence type="ECO:0000256" key="3">
    <source>
        <dbReference type="ARBA" id="ARBA00023054"/>
    </source>
</evidence>
<dbReference type="InterPro" id="IPR038729">
    <property type="entry name" value="Rad50/SbcC_AAA"/>
</dbReference>
<evidence type="ECO:0000256" key="2">
    <source>
        <dbReference type="ARBA" id="ARBA00018687"/>
    </source>
</evidence>
<dbReference type="GO" id="GO:0000724">
    <property type="term" value="P:double-strand break repair via homologous recombination"/>
    <property type="evidence" value="ECO:0007669"/>
    <property type="project" value="TreeGrafter"/>
</dbReference>